<dbReference type="Proteomes" id="UP000268033">
    <property type="component" value="Unassembled WGS sequence"/>
</dbReference>
<sequence length="188" mass="20910">MTLLKDLLASDIKGDAKSLNLQLEDTRQRLAQLQDQAPHWQARLDTIASDHAQCQQAAVEQEAALRAVLAKGDMEAAQRGAELLANLENQLLLIASRRQAIEEEQRLYRQLERQLVDLRRQLSLVSAARELARMQHTLDPLLKRQGTSTKAALKAIRQREARTDAEAKVPAPSSAATVLARLKGLPDE</sequence>
<gene>
    <name evidence="2" type="ORF">EDC28_103343</name>
</gene>
<name>A0A3N1PKU5_9GAMM</name>
<feature type="coiled-coil region" evidence="1">
    <location>
        <begin position="16"/>
        <end position="43"/>
    </location>
</feature>
<protein>
    <recommendedName>
        <fullName evidence="4">Phage shock protein A (PspA) family protein</fullName>
    </recommendedName>
</protein>
<dbReference type="AlphaFoldDB" id="A0A3N1PKU5"/>
<dbReference type="STRING" id="584787.GCA_001247655_00074"/>
<evidence type="ECO:0008006" key="4">
    <source>
        <dbReference type="Google" id="ProtNLM"/>
    </source>
</evidence>
<keyword evidence="3" id="KW-1185">Reference proteome</keyword>
<evidence type="ECO:0000313" key="3">
    <source>
        <dbReference type="Proteomes" id="UP000268033"/>
    </source>
</evidence>
<evidence type="ECO:0000256" key="1">
    <source>
        <dbReference type="SAM" id="Coils"/>
    </source>
</evidence>
<feature type="coiled-coil region" evidence="1">
    <location>
        <begin position="84"/>
        <end position="128"/>
    </location>
</feature>
<reference evidence="2 3" key="1">
    <citation type="submission" date="2018-11" db="EMBL/GenBank/DDBJ databases">
        <title>Genomic Encyclopedia of Type Strains, Phase IV (KMG-IV): sequencing the most valuable type-strain genomes for metagenomic binning, comparative biology and taxonomic classification.</title>
        <authorList>
            <person name="Goeker M."/>
        </authorList>
    </citation>
    <scope>NUCLEOTIDE SEQUENCE [LARGE SCALE GENOMIC DNA]</scope>
    <source>
        <strain evidence="2 3">DSM 21945</strain>
    </source>
</reference>
<organism evidence="2 3">
    <name type="scientific">Gallaecimonas pentaromativorans</name>
    <dbReference type="NCBI Taxonomy" id="584787"/>
    <lineage>
        <taxon>Bacteria</taxon>
        <taxon>Pseudomonadati</taxon>
        <taxon>Pseudomonadota</taxon>
        <taxon>Gammaproteobacteria</taxon>
        <taxon>Enterobacterales</taxon>
        <taxon>Gallaecimonadaceae</taxon>
        <taxon>Gallaecimonas</taxon>
    </lineage>
</organism>
<dbReference type="RefSeq" id="WP_123421133.1">
    <property type="nucleotide sequence ID" value="NZ_RJUL01000003.1"/>
</dbReference>
<evidence type="ECO:0000313" key="2">
    <source>
        <dbReference type="EMBL" id="ROQ28749.1"/>
    </source>
</evidence>
<proteinExistence type="predicted"/>
<comment type="caution">
    <text evidence="2">The sequence shown here is derived from an EMBL/GenBank/DDBJ whole genome shotgun (WGS) entry which is preliminary data.</text>
</comment>
<dbReference type="EMBL" id="RJUL01000003">
    <property type="protein sequence ID" value="ROQ28749.1"/>
    <property type="molecule type" value="Genomic_DNA"/>
</dbReference>
<keyword evidence="1" id="KW-0175">Coiled coil</keyword>
<accession>A0A3N1PKU5</accession>